<proteinExistence type="predicted"/>
<dbReference type="EMBL" id="CM047906">
    <property type="protein sequence ID" value="KAJ0087212.1"/>
    <property type="molecule type" value="Genomic_DNA"/>
</dbReference>
<name>A0ACC1AKK4_9ROSI</name>
<sequence>MNSVTKELLNGIVYATSAHLVWRDLQERFDKINGSRIFQIHREIVTLVQGTHSISTYFSKLKLLWDEYSSIIQLPTCECSMSKTYVDHMQNQKLLQFLMGLNETYLHARSQILMMNPLPSVNQAYSMLVTEESQRNLTESASLEPTVLYSSSNTSQHSSKTKKNWSIICEHCNVRGHKKDNCYRLIGYPADFKFTKKKFSNQSSASNVASVPQPYINPSSTESPTAPVFSKEQYAEILKLLQREPSMISSTDANVNMAGIHSYFSSLHHENCWILDTGASHHMTASLDKLTNLMESTSPSSVRLPNGHQSSVSHIGSYMIGPNQKLTNVLFVPDFKFNLISIAKLTRDLKCFVSFYPDFCIFQDLSSGRVLGIGKEADGLYFFMPCSVPTIHHHVMQKPLGTSCLVSVSLWHKRLGHIPHVKLKQFSEIKTDVSDENMNCGICPLAKHVRQPFPLSTSRSTTCFNLLHMDVWGPYHTPTHDQHKFFLTIVDDHSRITWIYLMKSKHEVIIHIKNFITLIKTQFSACVKYIRTDNGLEFLNSHCATLFTSLGIIHQRTCIHTPQQNGVVERKHKHLLTVARALRFQASIPIQYWGDCVLTACYRSPDSLLTFFMANHLMKY</sequence>
<comment type="caution">
    <text evidence="1">The sequence shown here is derived from an EMBL/GenBank/DDBJ whole genome shotgun (WGS) entry which is preliminary data.</text>
</comment>
<organism evidence="1 2">
    <name type="scientific">Pistacia atlantica</name>
    <dbReference type="NCBI Taxonomy" id="434234"/>
    <lineage>
        <taxon>Eukaryota</taxon>
        <taxon>Viridiplantae</taxon>
        <taxon>Streptophyta</taxon>
        <taxon>Embryophyta</taxon>
        <taxon>Tracheophyta</taxon>
        <taxon>Spermatophyta</taxon>
        <taxon>Magnoliopsida</taxon>
        <taxon>eudicotyledons</taxon>
        <taxon>Gunneridae</taxon>
        <taxon>Pentapetalae</taxon>
        <taxon>rosids</taxon>
        <taxon>malvids</taxon>
        <taxon>Sapindales</taxon>
        <taxon>Anacardiaceae</taxon>
        <taxon>Pistacia</taxon>
    </lineage>
</organism>
<reference evidence="2" key="1">
    <citation type="journal article" date="2023" name="G3 (Bethesda)">
        <title>Genome assembly and association tests identify interacting loci associated with vigor, precocity, and sex in interspecific pistachio rootstocks.</title>
        <authorList>
            <person name="Palmer W."/>
            <person name="Jacygrad E."/>
            <person name="Sagayaradj S."/>
            <person name="Cavanaugh K."/>
            <person name="Han R."/>
            <person name="Bertier L."/>
            <person name="Beede B."/>
            <person name="Kafkas S."/>
            <person name="Golino D."/>
            <person name="Preece J."/>
            <person name="Michelmore R."/>
        </authorList>
    </citation>
    <scope>NUCLEOTIDE SEQUENCE [LARGE SCALE GENOMIC DNA]</scope>
</reference>
<evidence type="ECO:0000313" key="2">
    <source>
        <dbReference type="Proteomes" id="UP001164250"/>
    </source>
</evidence>
<protein>
    <submittedName>
        <fullName evidence="1">Uncharacterized protein</fullName>
    </submittedName>
</protein>
<accession>A0ACC1AKK4</accession>
<keyword evidence="2" id="KW-1185">Reference proteome</keyword>
<dbReference type="Proteomes" id="UP001164250">
    <property type="component" value="Chromosome 10"/>
</dbReference>
<gene>
    <name evidence="1" type="ORF">Patl1_07432</name>
</gene>
<evidence type="ECO:0000313" key="1">
    <source>
        <dbReference type="EMBL" id="KAJ0087212.1"/>
    </source>
</evidence>